<dbReference type="InParanoid" id="A0A803TDY9"/>
<reference evidence="3 4" key="1">
    <citation type="submission" date="2009-12" db="EMBL/GenBank/DDBJ databases">
        <title>The Genome Sequence of Anolis carolinensis (Green Anole Lizard).</title>
        <authorList>
            <consortium name="The Genome Sequencing Platform"/>
            <person name="Di Palma F."/>
            <person name="Alfoldi J."/>
            <person name="Heiman D."/>
            <person name="Young S."/>
            <person name="Grabherr M."/>
            <person name="Johnson J."/>
            <person name="Lander E.S."/>
            <person name="Lindblad-Toh K."/>
        </authorList>
    </citation>
    <scope>NUCLEOTIDE SEQUENCE [LARGE SCALE GENOMIC DNA]</scope>
    <source>
        <strain evidence="3 4">JBL SC #1</strain>
    </source>
</reference>
<evidence type="ECO:0000259" key="2">
    <source>
        <dbReference type="PROSITE" id="PS50878"/>
    </source>
</evidence>
<evidence type="ECO:0000313" key="3">
    <source>
        <dbReference type="Ensembl" id="ENSACAP00000033429.1"/>
    </source>
</evidence>
<accession>A0A803TDY9</accession>
<reference evidence="3" key="2">
    <citation type="submission" date="2025-08" db="UniProtKB">
        <authorList>
            <consortium name="Ensembl"/>
        </authorList>
    </citation>
    <scope>IDENTIFICATION</scope>
</reference>
<dbReference type="SUPFAM" id="SSF56672">
    <property type="entry name" value="DNA/RNA polymerases"/>
    <property type="match status" value="1"/>
</dbReference>
<dbReference type="CDD" id="cd01650">
    <property type="entry name" value="RT_nLTR_like"/>
    <property type="match status" value="1"/>
</dbReference>
<dbReference type="Proteomes" id="UP000001646">
    <property type="component" value="Chromosome 3"/>
</dbReference>
<dbReference type="GeneTree" id="ENSGT01150000286962"/>
<dbReference type="Gene3D" id="3.60.10.10">
    <property type="entry name" value="Endonuclease/exonuclease/phosphatase"/>
    <property type="match status" value="1"/>
</dbReference>
<dbReference type="InterPro" id="IPR005135">
    <property type="entry name" value="Endo/exonuclease/phosphatase"/>
</dbReference>
<dbReference type="GO" id="GO:0003824">
    <property type="term" value="F:catalytic activity"/>
    <property type="evidence" value="ECO:0007669"/>
    <property type="project" value="InterPro"/>
</dbReference>
<name>A0A803TDY9_ANOCA</name>
<evidence type="ECO:0000256" key="1">
    <source>
        <dbReference type="SAM" id="Phobius"/>
    </source>
</evidence>
<dbReference type="InterPro" id="IPR043502">
    <property type="entry name" value="DNA/RNA_pol_sf"/>
</dbReference>
<dbReference type="InterPro" id="IPR036691">
    <property type="entry name" value="Endo/exonu/phosph_ase_sf"/>
</dbReference>
<feature type="transmembrane region" description="Helical" evidence="1">
    <location>
        <begin position="20"/>
        <end position="42"/>
    </location>
</feature>
<feature type="domain" description="Reverse transcriptase" evidence="2">
    <location>
        <begin position="643"/>
        <end position="917"/>
    </location>
</feature>
<organism evidence="3 4">
    <name type="scientific">Anolis carolinensis</name>
    <name type="common">Green anole</name>
    <name type="synonym">American chameleon</name>
    <dbReference type="NCBI Taxonomy" id="28377"/>
    <lineage>
        <taxon>Eukaryota</taxon>
        <taxon>Metazoa</taxon>
        <taxon>Chordata</taxon>
        <taxon>Craniata</taxon>
        <taxon>Vertebrata</taxon>
        <taxon>Euteleostomi</taxon>
        <taxon>Lepidosauria</taxon>
        <taxon>Squamata</taxon>
        <taxon>Bifurcata</taxon>
        <taxon>Unidentata</taxon>
        <taxon>Episquamata</taxon>
        <taxon>Toxicofera</taxon>
        <taxon>Iguania</taxon>
        <taxon>Dactyloidae</taxon>
        <taxon>Anolis</taxon>
    </lineage>
</organism>
<reference evidence="3" key="3">
    <citation type="submission" date="2025-09" db="UniProtKB">
        <authorList>
            <consortium name="Ensembl"/>
        </authorList>
    </citation>
    <scope>IDENTIFICATION</scope>
</reference>
<dbReference type="Pfam" id="PF00078">
    <property type="entry name" value="RVT_1"/>
    <property type="match status" value="1"/>
</dbReference>
<dbReference type="PANTHER" id="PTHR33332">
    <property type="entry name" value="REVERSE TRANSCRIPTASE DOMAIN-CONTAINING PROTEIN"/>
    <property type="match status" value="1"/>
</dbReference>
<dbReference type="Ensembl" id="ENSACAT00000051959.1">
    <property type="protein sequence ID" value="ENSACAP00000033429.1"/>
    <property type="gene ID" value="ENSACAG00000036575.1"/>
</dbReference>
<dbReference type="InterPro" id="IPR000477">
    <property type="entry name" value="RT_dom"/>
</dbReference>
<proteinExistence type="predicted"/>
<keyword evidence="1" id="KW-0812">Transmembrane</keyword>
<keyword evidence="4" id="KW-1185">Reference proteome</keyword>
<dbReference type="SUPFAM" id="SSF56219">
    <property type="entry name" value="DNase I-like"/>
    <property type="match status" value="1"/>
</dbReference>
<keyword evidence="1" id="KW-0472">Membrane</keyword>
<sequence>MYLTDRHFRYRIGSSSPLVLLLLMYCALYSLQLLLGFCFYNISHSSAQVTFSNWNVDVNVKGEGGVLEGFGDYVRGVGRGWEVPPSGLFNWRSQADPAKQWSGEESGGCAEDGGSSASHGVTIGTVIGKGRYGKRRPNVLIGPRDLQRSLLVPKRIPKGSPDKVSLGIRDGGPDGLKLVLLNARSVNGKTTTISDLILEERADLACITETWLDESGGPNLTQLCPPGYSVQHQPRSGGRGGGVAIIYRDSIPVTRCLIPQSTSFESVHLRVGDRDSIGIFVVYRPPRNTTNSLTELARVISSLVLESQRLLVLGDFNIHAETTLSGAAQVFMDTMATMGLSQVISGPTHCAGHTLDLVFCQGWENGGGVEELSLVPLSWTDHHLVKFRITATPNLRGGGGPIKMVRPRRLMDPNGFLMALGDVPASSVGDSVDALVTLYNGEMARAIDTIAPERPLAMRRAKLAPWYSGELAAMKRETRRLERVWRKRRSESNLAWVKAQRKTYCKAMAAVKKTYYSSRIEAAKNRPAELFRTVRGLLNNTPQTAPTDDVAEKCEAFSQFFSKKIALIRSELDATVDAISEDVARAPACPILMDSFQSVQPEDVDKVLGEARATTCILDPCPSWLVKEARGGLVEWVRVVVNASLREGRLPAGLKQAVIKPLLKKPSLDPTNWNNFRPVSNLPFLGKVVERVVASQLQGFLEATDYLDPAQSGFRPGHGTETALVSLVDDLHRELDRGSVSLLVLLDLSAAFDTVDHGILLGRLVGMGLGGTALRWLQSFLEDRTQKVLIGDSCSAPQPLSCGVPQGSVLSPLLFNIYMKPLGEIIRSFGVRCHLYADDVQLYHSFSPASKEAVQILNRCLAAVSDWMRANKLKLNPDKTEVLLVSRKAEQGIGLQPVLDGVALPLKTQVRSLGVLLDSSLSLEPQVSAVARGAFAQLKLVRQLRPYLRKPDMATVVHALVTSRLDYCNALYVGLPSKTVRKLELVQRSAARLLTGALYREHTTPLLKQLHWLPVSFRAQFKVLALAYKTLNGSGPTYLSERISPYEPPRRLRSSSEALLSVPSPSQVHLAGTRDRAFSVVAPRLWNSLPREIREAPSLMSFRKQLKTWMWDQAFGPS</sequence>
<keyword evidence="1" id="KW-1133">Transmembrane helix</keyword>
<evidence type="ECO:0000313" key="4">
    <source>
        <dbReference type="Proteomes" id="UP000001646"/>
    </source>
</evidence>
<protein>
    <recommendedName>
        <fullName evidence="2">Reverse transcriptase domain-containing protein</fullName>
    </recommendedName>
</protein>
<dbReference type="Pfam" id="PF03372">
    <property type="entry name" value="Exo_endo_phos"/>
    <property type="match status" value="1"/>
</dbReference>
<dbReference type="PROSITE" id="PS50878">
    <property type="entry name" value="RT_POL"/>
    <property type="match status" value="1"/>
</dbReference>
<dbReference type="AlphaFoldDB" id="A0A803TDY9"/>